<gene>
    <name evidence="1" type="ORF">ACOLOM_LOCUS1435</name>
</gene>
<keyword evidence="2" id="KW-1185">Reference proteome</keyword>
<comment type="caution">
    <text evidence="1">The sequence shown here is derived from an EMBL/GenBank/DDBJ whole genome shotgun (WGS) entry which is preliminary data.</text>
</comment>
<accession>A0ACA9KEG5</accession>
<reference evidence="1" key="1">
    <citation type="submission" date="2021-06" db="EMBL/GenBank/DDBJ databases">
        <authorList>
            <person name="Kallberg Y."/>
            <person name="Tangrot J."/>
            <person name="Rosling A."/>
        </authorList>
    </citation>
    <scope>NUCLEOTIDE SEQUENCE</scope>
    <source>
        <strain evidence="1">CL356</strain>
    </source>
</reference>
<organism evidence="1 2">
    <name type="scientific">Acaulospora colombiana</name>
    <dbReference type="NCBI Taxonomy" id="27376"/>
    <lineage>
        <taxon>Eukaryota</taxon>
        <taxon>Fungi</taxon>
        <taxon>Fungi incertae sedis</taxon>
        <taxon>Mucoromycota</taxon>
        <taxon>Glomeromycotina</taxon>
        <taxon>Glomeromycetes</taxon>
        <taxon>Diversisporales</taxon>
        <taxon>Acaulosporaceae</taxon>
        <taxon>Acaulospora</taxon>
    </lineage>
</organism>
<name>A0ACA9KEG5_9GLOM</name>
<proteinExistence type="predicted"/>
<evidence type="ECO:0000313" key="2">
    <source>
        <dbReference type="Proteomes" id="UP000789525"/>
    </source>
</evidence>
<dbReference type="EMBL" id="CAJVPT010001687">
    <property type="protein sequence ID" value="CAG8467250.1"/>
    <property type="molecule type" value="Genomic_DNA"/>
</dbReference>
<evidence type="ECO:0000313" key="1">
    <source>
        <dbReference type="EMBL" id="CAG8467250.1"/>
    </source>
</evidence>
<dbReference type="Proteomes" id="UP000789525">
    <property type="component" value="Unassembled WGS sequence"/>
</dbReference>
<protein>
    <submittedName>
        <fullName evidence="1">7721_t:CDS:1</fullName>
    </submittedName>
</protein>
<sequence length="1089" mass="123926">MPFSRKEIDDTQSECSNSNSASAQVKVAKKPATPITTQKTLLSYIQKGLPTPSPGESHREKYEEKFRAPVTPKTPSTNSNLDKTDGEVERESSDLTEEFEEPNFGRRTLRRRVKRRIYVSSDEEEDDAPTLKKPRKKQNNNDDGEFVYDAHMGEESDEDAMSGVVQNESNYEDEEHKSERSNRSNKQVSKASGSSTSAHNKLKAFASSATSRRGASFLPSIIMTDFEKKKQRAADFKAKNDERYQWLLDVKDADGNPEEERNYFHAFEYSLNLINRYKVARVDQMETAIGKEMREKSNKKKEDKVIRRELTSILTAGTIVDGGLLTNDMSTYCMSIKEVCQTDSSPPAFGICFVDTATAEFHLTSFVDDIDRTQFETLIMQVKPKEIVFEKGKLSPRSQRILKDCTHRAIWTGLRPDVEFWDANTTCDEIRFSRYFSKNLKKVFTRDEDDVMGNRDDDDDLVSLKNFYIYDPIRHSTSLILDGQTLANLEVFENSLDGSDQGTVFKLLNHCITPFGKRTFKRWLCHPLRNIDAINERLDAVEELNAAPAFRESFCTIFSHFPDLERLISRIHAKTCKVKEFLLVLTAFENLMKGVANLGGYTSQFRSRRLLKLFDSIPDLAPMLHYFRGAFKHEEAENEGHLIPHPGIEKDYDEIKNNLRAIDKQLADHLAEANRKLKTTKIVYKDVGKEIYQLEVPNTIKVPDDWRKLSRTQKVNRYWNPTLQKLVRDLQEAQEVESGILKSIQGRFYEKFDSHYHEWLRAVKSIAELDCLLSLAKSSSALGEPCCRPQFVQEGPSVLEFEELRHPCIVSGVANDFIPNDTFVGGNQPNIILLTGPNMGGKSTLLRQVWDTDFSKNFGRCLMTPFDRIYTRIGANDNILAGQSTFMVELSETSKILHEATPRSMVILDELGRGTSTFDGYAIAYSVLHYLATHIGCLGLFSTHYVMLTQEFSKNPNIALKHMSCQVDQDRKEVTFLYKLVPGVCPKSYGMNVANMAGIPRQIVDRAEVIAAKFEQTSRLQDTLTANKSGIPITTLCDFAYLLKAASKNVDLSEDVGDRALDNQSDREKAERHSRVLKAIIRGIMTIYR</sequence>